<dbReference type="SMART" id="SM00448">
    <property type="entry name" value="REC"/>
    <property type="match status" value="1"/>
</dbReference>
<keyword evidence="3" id="KW-0804">Transcription</keyword>
<gene>
    <name evidence="7" type="ORF">X560_2081</name>
</gene>
<dbReference type="PANTHER" id="PTHR43280:SF10">
    <property type="entry name" value="REGULATORY PROTEIN POCR"/>
    <property type="match status" value="1"/>
</dbReference>
<evidence type="ECO:0000256" key="2">
    <source>
        <dbReference type="ARBA" id="ARBA00023125"/>
    </source>
</evidence>
<sequence>MYRVLLVDDEYMIVNGLKKLISWQEFGFEVVGTAANGQEALDYVRKNPIDLVVVDVNMPVLSGIDFVAKAREEGIPFRFIMLSGYQEFQYVKDTLKLGTENYLLKPVNKSEMVETLQMVIKALKQDEQDERDQGYLAEYFMLSWIHGDIIYSDLSTYLIENKIDVLKENYTVIFIKRGPEETQIQDYLVAESQPLVHYALEIDMWLLIYLGDKIPLKVFTQKMKEDLHLEDADLVVGETVADMKDVPSSYDSALGSSRLHEFYDFNDMKNAGVGDVDARGALPSISFVEFNKALSLRDFETIQGEIEVIFAKLRAAAARPDYTRHIIFLIFIDLYRQFEGLSEEFYQNQAEKITSGLNFEELEPVIWDTIEEIRSSKGRRMYSQHVQDVIEIVQEEYHLALSLKEIAGRIHMNTMYLGQLFKKETNKSFSQYLHQYRIKQAQSFLVDTAMTISEVAERTGYTSAGYFYKSFKKICGISPKEFREEYQANFDPIE</sequence>
<dbReference type="RefSeq" id="WP_007471890.1">
    <property type="nucleotide sequence ID" value="NZ_KQ130618.1"/>
</dbReference>
<dbReference type="Gene3D" id="3.40.50.2300">
    <property type="match status" value="1"/>
</dbReference>
<dbReference type="InterPro" id="IPR009057">
    <property type="entry name" value="Homeodomain-like_sf"/>
</dbReference>
<keyword evidence="8" id="KW-1185">Reference proteome</keyword>
<evidence type="ECO:0000313" key="7">
    <source>
        <dbReference type="EMBL" id="KMT58669.1"/>
    </source>
</evidence>
<name>A0A0J8GCG5_9LIST</name>
<dbReference type="PRINTS" id="PR00032">
    <property type="entry name" value="HTHARAC"/>
</dbReference>
<dbReference type="InterPro" id="IPR001789">
    <property type="entry name" value="Sig_transdc_resp-reg_receiver"/>
</dbReference>
<organism evidence="7 8">
    <name type="scientific">Listeria fleischmannii 1991</name>
    <dbReference type="NCBI Taxonomy" id="1430899"/>
    <lineage>
        <taxon>Bacteria</taxon>
        <taxon>Bacillati</taxon>
        <taxon>Bacillota</taxon>
        <taxon>Bacilli</taxon>
        <taxon>Bacillales</taxon>
        <taxon>Listeriaceae</taxon>
        <taxon>Listeria</taxon>
    </lineage>
</organism>
<dbReference type="PROSITE" id="PS00041">
    <property type="entry name" value="HTH_ARAC_FAMILY_1"/>
    <property type="match status" value="1"/>
</dbReference>
<evidence type="ECO:0000256" key="3">
    <source>
        <dbReference type="ARBA" id="ARBA00023163"/>
    </source>
</evidence>
<dbReference type="GO" id="GO:0003700">
    <property type="term" value="F:DNA-binding transcription factor activity"/>
    <property type="evidence" value="ECO:0007669"/>
    <property type="project" value="InterPro"/>
</dbReference>
<comment type="caution">
    <text evidence="7">The sequence shown here is derived from an EMBL/GenBank/DDBJ whole genome shotgun (WGS) entry which is preliminary data.</text>
</comment>
<dbReference type="Gene3D" id="1.10.10.60">
    <property type="entry name" value="Homeodomain-like"/>
    <property type="match status" value="2"/>
</dbReference>
<dbReference type="GO" id="GO:0000160">
    <property type="term" value="P:phosphorelay signal transduction system"/>
    <property type="evidence" value="ECO:0007669"/>
    <property type="project" value="InterPro"/>
</dbReference>
<dbReference type="PROSITE" id="PS01124">
    <property type="entry name" value="HTH_ARAC_FAMILY_2"/>
    <property type="match status" value="1"/>
</dbReference>
<evidence type="ECO:0000259" key="6">
    <source>
        <dbReference type="PROSITE" id="PS50110"/>
    </source>
</evidence>
<keyword evidence="1" id="KW-0805">Transcription regulation</keyword>
<feature type="domain" description="Response regulatory" evidence="6">
    <location>
        <begin position="3"/>
        <end position="120"/>
    </location>
</feature>
<dbReference type="InterPro" id="IPR020449">
    <property type="entry name" value="Tscrpt_reg_AraC-type_HTH"/>
</dbReference>
<keyword evidence="4" id="KW-0597">Phosphoprotein</keyword>
<feature type="modified residue" description="4-aspartylphosphate" evidence="4">
    <location>
        <position position="55"/>
    </location>
</feature>
<keyword evidence="2" id="KW-0238">DNA-binding</keyword>
<dbReference type="GO" id="GO:0043565">
    <property type="term" value="F:sequence-specific DNA binding"/>
    <property type="evidence" value="ECO:0007669"/>
    <property type="project" value="InterPro"/>
</dbReference>
<reference evidence="7 8" key="1">
    <citation type="journal article" date="2015" name="Genome Biol. Evol.">
        <title>Comparative Genomics of Listeria Sensu Lato: Genus-Wide Differences in Evolutionary Dynamics and the Progressive Gain of Complex, Potentially Pathogenicity-Related Traits through Lateral Gene Transfer.</title>
        <authorList>
            <person name="Chiara M."/>
            <person name="Caruso M."/>
            <person name="D'Erchia A.M."/>
            <person name="Manzari C."/>
            <person name="Fraccalvieri R."/>
            <person name="Goffredo E."/>
            <person name="Latorre L."/>
            <person name="Miccolupo A."/>
            <person name="Padalino I."/>
            <person name="Santagada G."/>
            <person name="Chiocco D."/>
            <person name="Pesole G."/>
            <person name="Horner D.S."/>
            <person name="Parisi A."/>
        </authorList>
    </citation>
    <scope>NUCLEOTIDE SEQUENCE [LARGE SCALE GENOMIC DNA]</scope>
    <source>
        <strain evidence="7 8">1991</strain>
    </source>
</reference>
<dbReference type="CDD" id="cd17536">
    <property type="entry name" value="REC_YesN-like"/>
    <property type="match status" value="1"/>
</dbReference>
<dbReference type="InterPro" id="IPR011006">
    <property type="entry name" value="CheY-like_superfamily"/>
</dbReference>
<dbReference type="SMART" id="SM00342">
    <property type="entry name" value="HTH_ARAC"/>
    <property type="match status" value="1"/>
</dbReference>
<dbReference type="OrthoDB" id="342399at2"/>
<dbReference type="Pfam" id="PF00072">
    <property type="entry name" value="Response_reg"/>
    <property type="match status" value="1"/>
</dbReference>
<dbReference type="PATRIC" id="fig|1430899.3.peg.2131"/>
<feature type="domain" description="HTH araC/xylS-type" evidence="5">
    <location>
        <begin position="387"/>
        <end position="485"/>
    </location>
</feature>
<dbReference type="SUPFAM" id="SSF52172">
    <property type="entry name" value="CheY-like"/>
    <property type="match status" value="1"/>
</dbReference>
<evidence type="ECO:0000256" key="4">
    <source>
        <dbReference type="PROSITE-ProRule" id="PRU00169"/>
    </source>
</evidence>
<dbReference type="AlphaFoldDB" id="A0A0J8GCG5"/>
<accession>A0A0J8GCG5</accession>
<dbReference type="Pfam" id="PF12833">
    <property type="entry name" value="HTH_18"/>
    <property type="match status" value="1"/>
</dbReference>
<dbReference type="EMBL" id="AZHO01000025">
    <property type="protein sequence ID" value="KMT58669.1"/>
    <property type="molecule type" value="Genomic_DNA"/>
</dbReference>
<dbReference type="PANTHER" id="PTHR43280">
    <property type="entry name" value="ARAC-FAMILY TRANSCRIPTIONAL REGULATOR"/>
    <property type="match status" value="1"/>
</dbReference>
<evidence type="ECO:0000256" key="1">
    <source>
        <dbReference type="ARBA" id="ARBA00023015"/>
    </source>
</evidence>
<protein>
    <submittedName>
        <fullName evidence="7">Response regulator</fullName>
    </submittedName>
</protein>
<dbReference type="SUPFAM" id="SSF46689">
    <property type="entry name" value="Homeodomain-like"/>
    <property type="match status" value="2"/>
</dbReference>
<dbReference type="InterPro" id="IPR018062">
    <property type="entry name" value="HTH_AraC-typ_CS"/>
</dbReference>
<dbReference type="Proteomes" id="UP000052258">
    <property type="component" value="Unassembled WGS sequence"/>
</dbReference>
<evidence type="ECO:0000259" key="5">
    <source>
        <dbReference type="PROSITE" id="PS01124"/>
    </source>
</evidence>
<dbReference type="InterPro" id="IPR018060">
    <property type="entry name" value="HTH_AraC"/>
</dbReference>
<proteinExistence type="predicted"/>
<dbReference type="PROSITE" id="PS50110">
    <property type="entry name" value="RESPONSE_REGULATORY"/>
    <property type="match status" value="1"/>
</dbReference>
<evidence type="ECO:0000313" key="8">
    <source>
        <dbReference type="Proteomes" id="UP000052258"/>
    </source>
</evidence>